<keyword evidence="2" id="KW-1185">Reference proteome</keyword>
<proteinExistence type="predicted"/>
<dbReference type="Proteomes" id="UP000828390">
    <property type="component" value="Unassembled WGS sequence"/>
</dbReference>
<organism evidence="1 2">
    <name type="scientific">Dreissena polymorpha</name>
    <name type="common">Zebra mussel</name>
    <name type="synonym">Mytilus polymorpha</name>
    <dbReference type="NCBI Taxonomy" id="45954"/>
    <lineage>
        <taxon>Eukaryota</taxon>
        <taxon>Metazoa</taxon>
        <taxon>Spiralia</taxon>
        <taxon>Lophotrochozoa</taxon>
        <taxon>Mollusca</taxon>
        <taxon>Bivalvia</taxon>
        <taxon>Autobranchia</taxon>
        <taxon>Heteroconchia</taxon>
        <taxon>Euheterodonta</taxon>
        <taxon>Imparidentia</taxon>
        <taxon>Neoheterodontei</taxon>
        <taxon>Myida</taxon>
        <taxon>Dreissenoidea</taxon>
        <taxon>Dreissenidae</taxon>
        <taxon>Dreissena</taxon>
    </lineage>
</organism>
<sequence length="204" mass="23599">MQSQGDLFERDYHELVQEECEIIASMASQHEITAVTLDELDKAIRNLNTGKAPDIHNLRAEHLLYCDSDVKQFLLVIVTKIFKTGQFPHTCILKEGLVSQIFFNERFTNSLYKLPWYNHPTSHREKYESVLRTRIAPFVEQSQNKVQRGFTKGSSPANAAYVIKGLNRESKDSKIDLHLILLNARLAFDVVDHGHLMRRMFQQL</sequence>
<name>A0A9D4FYM2_DREPO</name>
<protein>
    <recommendedName>
        <fullName evidence="3">Reverse transcriptase domain-containing protein</fullName>
    </recommendedName>
</protein>
<dbReference type="EMBL" id="JAIWYP010000006">
    <property type="protein sequence ID" value="KAH3804302.1"/>
    <property type="molecule type" value="Genomic_DNA"/>
</dbReference>
<reference evidence="1" key="1">
    <citation type="journal article" date="2019" name="bioRxiv">
        <title>The Genome of the Zebra Mussel, Dreissena polymorpha: A Resource for Invasive Species Research.</title>
        <authorList>
            <person name="McCartney M.A."/>
            <person name="Auch B."/>
            <person name="Kono T."/>
            <person name="Mallez S."/>
            <person name="Zhang Y."/>
            <person name="Obille A."/>
            <person name="Becker A."/>
            <person name="Abrahante J.E."/>
            <person name="Garbe J."/>
            <person name="Badalamenti J.P."/>
            <person name="Herman A."/>
            <person name="Mangelson H."/>
            <person name="Liachko I."/>
            <person name="Sullivan S."/>
            <person name="Sone E.D."/>
            <person name="Koren S."/>
            <person name="Silverstein K.A.T."/>
            <person name="Beckman K.B."/>
            <person name="Gohl D.M."/>
        </authorList>
    </citation>
    <scope>NUCLEOTIDE SEQUENCE</scope>
    <source>
        <strain evidence="1">Duluth1</strain>
        <tissue evidence="1">Whole animal</tissue>
    </source>
</reference>
<comment type="caution">
    <text evidence="1">The sequence shown here is derived from an EMBL/GenBank/DDBJ whole genome shotgun (WGS) entry which is preliminary data.</text>
</comment>
<evidence type="ECO:0008006" key="3">
    <source>
        <dbReference type="Google" id="ProtNLM"/>
    </source>
</evidence>
<gene>
    <name evidence="1" type="ORF">DPMN_132586</name>
</gene>
<evidence type="ECO:0000313" key="2">
    <source>
        <dbReference type="Proteomes" id="UP000828390"/>
    </source>
</evidence>
<evidence type="ECO:0000313" key="1">
    <source>
        <dbReference type="EMBL" id="KAH3804302.1"/>
    </source>
</evidence>
<reference evidence="1" key="2">
    <citation type="submission" date="2020-11" db="EMBL/GenBank/DDBJ databases">
        <authorList>
            <person name="McCartney M.A."/>
            <person name="Auch B."/>
            <person name="Kono T."/>
            <person name="Mallez S."/>
            <person name="Becker A."/>
            <person name="Gohl D.M."/>
            <person name="Silverstein K.A.T."/>
            <person name="Koren S."/>
            <person name="Bechman K.B."/>
            <person name="Herman A."/>
            <person name="Abrahante J.E."/>
            <person name="Garbe J."/>
        </authorList>
    </citation>
    <scope>NUCLEOTIDE SEQUENCE</scope>
    <source>
        <strain evidence="1">Duluth1</strain>
        <tissue evidence="1">Whole animal</tissue>
    </source>
</reference>
<accession>A0A9D4FYM2</accession>
<dbReference type="AlphaFoldDB" id="A0A9D4FYM2"/>